<dbReference type="Pfam" id="PF12804">
    <property type="entry name" value="NTP_transf_3"/>
    <property type="match status" value="1"/>
</dbReference>
<dbReference type="GO" id="GO:0016779">
    <property type="term" value="F:nucleotidyltransferase activity"/>
    <property type="evidence" value="ECO:0007669"/>
    <property type="project" value="UniProtKB-ARBA"/>
</dbReference>
<keyword evidence="3" id="KW-0808">Transferase</keyword>
<gene>
    <name evidence="3" type="ORF">DC363_02310</name>
</gene>
<dbReference type="EMBL" id="QCYG01000001">
    <property type="protein sequence ID" value="PVA08389.1"/>
    <property type="molecule type" value="Genomic_DNA"/>
</dbReference>
<keyword evidence="4" id="KW-1185">Reference proteome</keyword>
<comment type="caution">
    <text evidence="3">The sequence shown here is derived from an EMBL/GenBank/DDBJ whole genome shotgun (WGS) entry which is preliminary data.</text>
</comment>
<protein>
    <submittedName>
        <fullName evidence="3">Nucleotidyltransferase family protein</fullName>
    </submittedName>
</protein>
<keyword evidence="1" id="KW-0460">Magnesium</keyword>
<proteinExistence type="predicted"/>
<dbReference type="CDD" id="cd04182">
    <property type="entry name" value="GT_2_like_f"/>
    <property type="match status" value="1"/>
</dbReference>
<dbReference type="PANTHER" id="PTHR43777:SF1">
    <property type="entry name" value="MOLYBDENUM COFACTOR CYTIDYLYLTRANSFERASE"/>
    <property type="match status" value="1"/>
</dbReference>
<dbReference type="InterPro" id="IPR025877">
    <property type="entry name" value="MobA-like_NTP_Trfase"/>
</dbReference>
<dbReference type="PANTHER" id="PTHR43777">
    <property type="entry name" value="MOLYBDENUM COFACTOR CYTIDYLYLTRANSFERASE"/>
    <property type="match status" value="1"/>
</dbReference>
<sequence length="188" mass="19865">MIPVLLLAAGRSSRMEGVDKLLEEVDGTPLLARMAARALELGPCFVTLPALDHPRRAVLPATAQVVAVTGTMSDSLKAGIAALPQTACGVIILPADMPDITAENLATLREAAQRTQAPIVRATTQDHQPGHPVYFAASQFPRFAGLRGDRGAAKLIAACPDAVTVALPGNRARLDLDTPQDWAAYRTR</sequence>
<dbReference type="OrthoDB" id="9779263at2"/>
<accession>A0A2T7G1U8</accession>
<dbReference type="SUPFAM" id="SSF53448">
    <property type="entry name" value="Nucleotide-diphospho-sugar transferases"/>
    <property type="match status" value="1"/>
</dbReference>
<evidence type="ECO:0000313" key="3">
    <source>
        <dbReference type="EMBL" id="PVA08389.1"/>
    </source>
</evidence>
<dbReference type="AlphaFoldDB" id="A0A2T7G1U8"/>
<evidence type="ECO:0000313" key="4">
    <source>
        <dbReference type="Proteomes" id="UP000244817"/>
    </source>
</evidence>
<dbReference type="InterPro" id="IPR029044">
    <property type="entry name" value="Nucleotide-diphossugar_trans"/>
</dbReference>
<dbReference type="Proteomes" id="UP000244817">
    <property type="component" value="Unassembled WGS sequence"/>
</dbReference>
<organism evidence="3 4">
    <name type="scientific">Thalassorhabdomicrobium marinisediminis</name>
    <dbReference type="NCBI Taxonomy" id="2170577"/>
    <lineage>
        <taxon>Bacteria</taxon>
        <taxon>Pseudomonadati</taxon>
        <taxon>Pseudomonadota</taxon>
        <taxon>Alphaproteobacteria</taxon>
        <taxon>Rhodobacterales</taxon>
        <taxon>Paracoccaceae</taxon>
        <taxon>Thalassorhabdomicrobium</taxon>
    </lineage>
</organism>
<evidence type="ECO:0000256" key="1">
    <source>
        <dbReference type="ARBA" id="ARBA00022842"/>
    </source>
</evidence>
<reference evidence="3 4" key="1">
    <citation type="submission" date="2018-04" db="EMBL/GenBank/DDBJ databases">
        <title>Pelagivirga bohaiensis gen. nov., sp. nov., a bacterium isolated from the Bohai Sea.</title>
        <authorList>
            <person name="Ji X."/>
        </authorList>
    </citation>
    <scope>NUCLEOTIDE SEQUENCE [LARGE SCALE GENOMIC DNA]</scope>
    <source>
        <strain evidence="3 4">BH-SD16</strain>
    </source>
</reference>
<evidence type="ECO:0000259" key="2">
    <source>
        <dbReference type="Pfam" id="PF12804"/>
    </source>
</evidence>
<name>A0A2T7G1U8_9RHOB</name>
<dbReference type="Gene3D" id="3.90.550.10">
    <property type="entry name" value="Spore Coat Polysaccharide Biosynthesis Protein SpsA, Chain A"/>
    <property type="match status" value="1"/>
</dbReference>
<dbReference type="RefSeq" id="WP_108639545.1">
    <property type="nucleotide sequence ID" value="NZ_QCYG01000001.1"/>
</dbReference>
<feature type="domain" description="MobA-like NTP transferase" evidence="2">
    <location>
        <begin position="5"/>
        <end position="159"/>
    </location>
</feature>